<dbReference type="PANTHER" id="PTHR46631">
    <property type="entry name" value="60S RIBOSOMAL PROTEIN L18A-LIKE"/>
    <property type="match status" value="1"/>
</dbReference>
<feature type="transmembrane region" description="Helical" evidence="1">
    <location>
        <begin position="124"/>
        <end position="145"/>
    </location>
</feature>
<gene>
    <name evidence="2" type="ORF">CSSPTR1EN2_LOCUS4552</name>
</gene>
<dbReference type="EMBL" id="OZ019904">
    <property type="protein sequence ID" value="CAK9198669.1"/>
    <property type="molecule type" value="Genomic_DNA"/>
</dbReference>
<feature type="transmembrane region" description="Helical" evidence="1">
    <location>
        <begin position="88"/>
        <end position="112"/>
    </location>
</feature>
<sequence>MSGAQQGYYTDRQQYGTFQAPPFMQQPQIPSPGGMYYPSVPAFPRVADGIPLSGNYNYYPGGRLEHSVHEGCCHHGDPNNLPFCGLGYGWFLFLLGFFFIGVPWYVGAFIFCCLTHDYRERSGLAACAIAAIMLFLVGGGIHITYFL</sequence>
<accession>A0ABP0TK48</accession>
<organism evidence="2 3">
    <name type="scientific">Sphagnum troendelagicum</name>
    <dbReference type="NCBI Taxonomy" id="128251"/>
    <lineage>
        <taxon>Eukaryota</taxon>
        <taxon>Viridiplantae</taxon>
        <taxon>Streptophyta</taxon>
        <taxon>Embryophyta</taxon>
        <taxon>Bryophyta</taxon>
        <taxon>Sphagnophytina</taxon>
        <taxon>Sphagnopsida</taxon>
        <taxon>Sphagnales</taxon>
        <taxon>Sphagnaceae</taxon>
        <taxon>Sphagnum</taxon>
    </lineage>
</organism>
<dbReference type="PANTHER" id="PTHR46631:SF4">
    <property type="entry name" value="OS06G0359400 PROTEIN"/>
    <property type="match status" value="1"/>
</dbReference>
<reference evidence="2" key="1">
    <citation type="submission" date="2024-02" db="EMBL/GenBank/DDBJ databases">
        <authorList>
            <consortium name="ELIXIR-Norway"/>
            <consortium name="Elixir Norway"/>
        </authorList>
    </citation>
    <scope>NUCLEOTIDE SEQUENCE</scope>
</reference>
<keyword evidence="1" id="KW-0472">Membrane</keyword>
<evidence type="ECO:0000256" key="1">
    <source>
        <dbReference type="SAM" id="Phobius"/>
    </source>
</evidence>
<keyword evidence="1" id="KW-1133">Transmembrane helix</keyword>
<evidence type="ECO:0000313" key="3">
    <source>
        <dbReference type="Proteomes" id="UP001497512"/>
    </source>
</evidence>
<evidence type="ECO:0008006" key="4">
    <source>
        <dbReference type="Google" id="ProtNLM"/>
    </source>
</evidence>
<evidence type="ECO:0000313" key="2">
    <source>
        <dbReference type="EMBL" id="CAK9198669.1"/>
    </source>
</evidence>
<proteinExistence type="predicted"/>
<keyword evidence="3" id="KW-1185">Reference proteome</keyword>
<dbReference type="InterPro" id="IPR044804">
    <property type="entry name" value="Ribosomal_eL20z-like"/>
</dbReference>
<dbReference type="Proteomes" id="UP001497512">
    <property type="component" value="Chromosome 12"/>
</dbReference>
<keyword evidence="1" id="KW-0812">Transmembrane</keyword>
<protein>
    <recommendedName>
        <fullName evidence="4">60S ribosomal protein L18a-like protein</fullName>
    </recommendedName>
</protein>
<name>A0ABP0TK48_9BRYO</name>